<dbReference type="Pfam" id="PF01047">
    <property type="entry name" value="MarR"/>
    <property type="match status" value="1"/>
</dbReference>
<dbReference type="EMBL" id="MFSV01000030">
    <property type="protein sequence ID" value="OGI58953.1"/>
    <property type="molecule type" value="Genomic_DNA"/>
</dbReference>
<keyword evidence="2" id="KW-0238">DNA-binding</keyword>
<feature type="compositionally biased region" description="Polar residues" evidence="4">
    <location>
        <begin position="13"/>
        <end position="24"/>
    </location>
</feature>
<gene>
    <name evidence="6" type="ORF">A2V58_07555</name>
</gene>
<dbReference type="PRINTS" id="PR00598">
    <property type="entry name" value="HTHMARR"/>
</dbReference>
<evidence type="ECO:0000256" key="2">
    <source>
        <dbReference type="ARBA" id="ARBA00023125"/>
    </source>
</evidence>
<comment type="caution">
    <text evidence="6">The sequence shown here is derived from an EMBL/GenBank/DDBJ whole genome shotgun (WGS) entry which is preliminary data.</text>
</comment>
<feature type="domain" description="HTH marR-type" evidence="5">
    <location>
        <begin position="27"/>
        <end position="159"/>
    </location>
</feature>
<dbReference type="SUPFAM" id="SSF46785">
    <property type="entry name" value="Winged helix' DNA-binding domain"/>
    <property type="match status" value="1"/>
</dbReference>
<dbReference type="Proteomes" id="UP000177950">
    <property type="component" value="Unassembled WGS sequence"/>
</dbReference>
<keyword evidence="1" id="KW-0805">Transcription regulation</keyword>
<dbReference type="InterPro" id="IPR036390">
    <property type="entry name" value="WH_DNA-bd_sf"/>
</dbReference>
<sequence>MTQSISAVKRLKNPSSGQKSSDPQQRAREALQKFRIVFSSVKKHFREVEALCGVSGVHLWAIAEISRNPGMRVTELAQSLSIHQSTASNLLGEIEKMGFVKKQRSKDDQRVVRLYLTKKGDSLVARAPKPMTGVLSDALQRLPDKELLTLNANMDALISLMQHKDRSAAARPLSDI</sequence>
<dbReference type="SMART" id="SM00347">
    <property type="entry name" value="HTH_MARR"/>
    <property type="match status" value="1"/>
</dbReference>
<organism evidence="6 7">
    <name type="scientific">Candidatus Muproteobacteria bacterium RBG_19FT_COMBO_61_10</name>
    <dbReference type="NCBI Taxonomy" id="1817761"/>
    <lineage>
        <taxon>Bacteria</taxon>
        <taxon>Pseudomonadati</taxon>
        <taxon>Pseudomonadota</taxon>
        <taxon>Candidatus Muproteobacteria</taxon>
    </lineage>
</organism>
<dbReference type="PANTHER" id="PTHR42756:SF1">
    <property type="entry name" value="TRANSCRIPTIONAL REPRESSOR OF EMRAB OPERON"/>
    <property type="match status" value="1"/>
</dbReference>
<evidence type="ECO:0000256" key="1">
    <source>
        <dbReference type="ARBA" id="ARBA00023015"/>
    </source>
</evidence>
<dbReference type="PROSITE" id="PS50995">
    <property type="entry name" value="HTH_MARR_2"/>
    <property type="match status" value="1"/>
</dbReference>
<reference evidence="6 7" key="1">
    <citation type="journal article" date="2016" name="Nat. Commun.">
        <title>Thousands of microbial genomes shed light on interconnected biogeochemical processes in an aquifer system.</title>
        <authorList>
            <person name="Anantharaman K."/>
            <person name="Brown C.T."/>
            <person name="Hug L.A."/>
            <person name="Sharon I."/>
            <person name="Castelle C.J."/>
            <person name="Probst A.J."/>
            <person name="Thomas B.C."/>
            <person name="Singh A."/>
            <person name="Wilkins M.J."/>
            <person name="Karaoz U."/>
            <person name="Brodie E.L."/>
            <person name="Williams K.H."/>
            <person name="Hubbard S.S."/>
            <person name="Banfield J.F."/>
        </authorList>
    </citation>
    <scope>NUCLEOTIDE SEQUENCE [LARGE SCALE GENOMIC DNA]</scope>
</reference>
<evidence type="ECO:0000256" key="4">
    <source>
        <dbReference type="SAM" id="MobiDB-lite"/>
    </source>
</evidence>
<dbReference type="AlphaFoldDB" id="A0A1F6UNK5"/>
<evidence type="ECO:0000259" key="5">
    <source>
        <dbReference type="PROSITE" id="PS50995"/>
    </source>
</evidence>
<accession>A0A1F6UNK5</accession>
<dbReference type="Gene3D" id="1.10.10.10">
    <property type="entry name" value="Winged helix-like DNA-binding domain superfamily/Winged helix DNA-binding domain"/>
    <property type="match status" value="1"/>
</dbReference>
<proteinExistence type="predicted"/>
<evidence type="ECO:0000313" key="7">
    <source>
        <dbReference type="Proteomes" id="UP000177950"/>
    </source>
</evidence>
<dbReference type="PANTHER" id="PTHR42756">
    <property type="entry name" value="TRANSCRIPTIONAL REGULATOR, MARR"/>
    <property type="match status" value="1"/>
</dbReference>
<feature type="region of interest" description="Disordered" evidence="4">
    <location>
        <begin position="1"/>
        <end position="26"/>
    </location>
</feature>
<dbReference type="InterPro" id="IPR000835">
    <property type="entry name" value="HTH_MarR-typ"/>
</dbReference>
<protein>
    <recommendedName>
        <fullName evidence="5">HTH marR-type domain-containing protein</fullName>
    </recommendedName>
</protein>
<name>A0A1F6UNK5_9PROT</name>
<evidence type="ECO:0000256" key="3">
    <source>
        <dbReference type="ARBA" id="ARBA00023163"/>
    </source>
</evidence>
<evidence type="ECO:0000313" key="6">
    <source>
        <dbReference type="EMBL" id="OGI58953.1"/>
    </source>
</evidence>
<keyword evidence="3" id="KW-0804">Transcription</keyword>
<dbReference type="GO" id="GO:0003700">
    <property type="term" value="F:DNA-binding transcription factor activity"/>
    <property type="evidence" value="ECO:0007669"/>
    <property type="project" value="InterPro"/>
</dbReference>
<dbReference type="InterPro" id="IPR036388">
    <property type="entry name" value="WH-like_DNA-bd_sf"/>
</dbReference>
<dbReference type="GO" id="GO:0003677">
    <property type="term" value="F:DNA binding"/>
    <property type="evidence" value="ECO:0007669"/>
    <property type="project" value="UniProtKB-KW"/>
</dbReference>